<comment type="subcellular location">
    <subcellularLocation>
        <location evidence="1">Cytoplasm</location>
    </subcellularLocation>
</comment>
<dbReference type="Gene3D" id="1.20.120.1080">
    <property type="match status" value="1"/>
</dbReference>
<dbReference type="SUPFAM" id="SSF63748">
    <property type="entry name" value="Tudor/PWWP/MBT"/>
    <property type="match status" value="1"/>
</dbReference>
<dbReference type="Gene3D" id="2.30.30.140">
    <property type="match status" value="1"/>
</dbReference>
<dbReference type="InterPro" id="IPR013087">
    <property type="entry name" value="Znf_C2H2_type"/>
</dbReference>
<dbReference type="GeneID" id="119639606"/>
<keyword evidence="10 19" id="KW-0347">Helicase</keyword>
<evidence type="ECO:0000256" key="7">
    <source>
        <dbReference type="ARBA" id="ARBA00022741"/>
    </source>
</evidence>
<dbReference type="PROSITE" id="PS51194">
    <property type="entry name" value="HELICASE_CTER"/>
    <property type="match status" value="1"/>
</dbReference>
<dbReference type="GO" id="GO:0016787">
    <property type="term" value="F:hydrolase activity"/>
    <property type="evidence" value="ECO:0007669"/>
    <property type="project" value="UniProtKB-KW"/>
</dbReference>
<feature type="domain" description="Helicase ATP-binding" evidence="16">
    <location>
        <begin position="99"/>
        <end position="265"/>
    </location>
</feature>
<dbReference type="GO" id="GO:0030154">
    <property type="term" value="P:cell differentiation"/>
    <property type="evidence" value="ECO:0007669"/>
    <property type="project" value="UniProtKB-KW"/>
</dbReference>
<gene>
    <name evidence="19" type="primary">LOC119639606</name>
</gene>
<name>A0A9C6DY35_9MUSC</name>
<dbReference type="RefSeq" id="XP_037893014.1">
    <property type="nucleotide sequence ID" value="XM_038037086.1"/>
</dbReference>
<accession>A0A9C6DY35</accession>
<evidence type="ECO:0000256" key="12">
    <source>
        <dbReference type="ARBA" id="ARBA00022871"/>
    </source>
</evidence>
<keyword evidence="5" id="KW-0217">Developmental protein</keyword>
<evidence type="ECO:0000313" key="18">
    <source>
        <dbReference type="Proteomes" id="UP000092443"/>
    </source>
</evidence>
<evidence type="ECO:0000256" key="2">
    <source>
        <dbReference type="ARBA" id="ARBA00008792"/>
    </source>
</evidence>
<organism evidence="18 19">
    <name type="scientific">Glossina fuscipes</name>
    <dbReference type="NCBI Taxonomy" id="7396"/>
    <lineage>
        <taxon>Eukaryota</taxon>
        <taxon>Metazoa</taxon>
        <taxon>Ecdysozoa</taxon>
        <taxon>Arthropoda</taxon>
        <taxon>Hexapoda</taxon>
        <taxon>Insecta</taxon>
        <taxon>Pterygota</taxon>
        <taxon>Neoptera</taxon>
        <taxon>Endopterygota</taxon>
        <taxon>Diptera</taxon>
        <taxon>Brachycera</taxon>
        <taxon>Muscomorpha</taxon>
        <taxon>Hippoboscoidea</taxon>
        <taxon>Glossinidae</taxon>
        <taxon>Glossina</taxon>
    </lineage>
</organism>
<keyword evidence="9" id="KW-0378">Hydrolase</keyword>
<keyword evidence="14" id="KW-0469">Meiosis</keyword>
<dbReference type="Pfam" id="PF00271">
    <property type="entry name" value="Helicase_C"/>
    <property type="match status" value="1"/>
</dbReference>
<dbReference type="InterPro" id="IPR001650">
    <property type="entry name" value="Helicase_C-like"/>
</dbReference>
<dbReference type="InterPro" id="IPR011545">
    <property type="entry name" value="DEAD/DEAH_box_helicase_dom"/>
</dbReference>
<keyword evidence="13" id="KW-0943">RNA-mediated gene silencing</keyword>
<evidence type="ECO:0000256" key="11">
    <source>
        <dbReference type="ARBA" id="ARBA00022840"/>
    </source>
</evidence>
<dbReference type="Pfam" id="PF21010">
    <property type="entry name" value="HA2_C"/>
    <property type="match status" value="1"/>
</dbReference>
<evidence type="ECO:0000259" key="17">
    <source>
        <dbReference type="PROSITE" id="PS51194"/>
    </source>
</evidence>
<keyword evidence="7" id="KW-0547">Nucleotide-binding</keyword>
<dbReference type="PROSITE" id="PS51192">
    <property type="entry name" value="HELICASE_ATP_BIND_1"/>
    <property type="match status" value="1"/>
</dbReference>
<dbReference type="PROSITE" id="PS00028">
    <property type="entry name" value="ZINC_FINGER_C2H2_1"/>
    <property type="match status" value="1"/>
</dbReference>
<evidence type="ECO:0000259" key="16">
    <source>
        <dbReference type="PROSITE" id="PS51192"/>
    </source>
</evidence>
<dbReference type="Pfam" id="PF00270">
    <property type="entry name" value="DEAD"/>
    <property type="match status" value="1"/>
</dbReference>
<dbReference type="GO" id="GO:0003724">
    <property type="term" value="F:RNA helicase activity"/>
    <property type="evidence" value="ECO:0007669"/>
    <property type="project" value="UniProtKB-EC"/>
</dbReference>
<evidence type="ECO:0000256" key="10">
    <source>
        <dbReference type="ARBA" id="ARBA00022806"/>
    </source>
</evidence>
<dbReference type="EC" id="3.6.4.13" evidence="3"/>
<dbReference type="GO" id="GO:0003723">
    <property type="term" value="F:RNA binding"/>
    <property type="evidence" value="ECO:0007669"/>
    <property type="project" value="TreeGrafter"/>
</dbReference>
<dbReference type="Pfam" id="PF00567">
    <property type="entry name" value="TUDOR"/>
    <property type="match status" value="1"/>
</dbReference>
<evidence type="ECO:0000256" key="8">
    <source>
        <dbReference type="ARBA" id="ARBA00022782"/>
    </source>
</evidence>
<dbReference type="GO" id="GO:0051321">
    <property type="term" value="P:meiotic cell cycle"/>
    <property type="evidence" value="ECO:0007669"/>
    <property type="project" value="UniProtKB-KW"/>
</dbReference>
<dbReference type="SMART" id="SM00490">
    <property type="entry name" value="HELICc"/>
    <property type="match status" value="1"/>
</dbReference>
<comment type="catalytic activity">
    <reaction evidence="15">
        <text>ATP + H2O = ADP + phosphate + H(+)</text>
        <dbReference type="Rhea" id="RHEA:13065"/>
        <dbReference type="ChEBI" id="CHEBI:15377"/>
        <dbReference type="ChEBI" id="CHEBI:15378"/>
        <dbReference type="ChEBI" id="CHEBI:30616"/>
        <dbReference type="ChEBI" id="CHEBI:43474"/>
        <dbReference type="ChEBI" id="CHEBI:456216"/>
        <dbReference type="EC" id="3.6.4.13"/>
    </reaction>
</comment>
<keyword evidence="18" id="KW-1185">Reference proteome</keyword>
<evidence type="ECO:0000256" key="15">
    <source>
        <dbReference type="ARBA" id="ARBA00047984"/>
    </source>
</evidence>
<evidence type="ECO:0000256" key="14">
    <source>
        <dbReference type="ARBA" id="ARBA00023254"/>
    </source>
</evidence>
<dbReference type="InterPro" id="IPR002999">
    <property type="entry name" value="Tudor"/>
</dbReference>
<keyword evidence="11" id="KW-0067">ATP-binding</keyword>
<evidence type="ECO:0000313" key="19">
    <source>
        <dbReference type="RefSeq" id="XP_037893014.1"/>
    </source>
</evidence>
<evidence type="ECO:0000256" key="4">
    <source>
        <dbReference type="ARBA" id="ARBA00013352"/>
    </source>
</evidence>
<dbReference type="Proteomes" id="UP000092443">
    <property type="component" value="Unplaced"/>
</dbReference>
<evidence type="ECO:0000256" key="5">
    <source>
        <dbReference type="ARBA" id="ARBA00022473"/>
    </source>
</evidence>
<dbReference type="GO" id="GO:0005737">
    <property type="term" value="C:cytoplasm"/>
    <property type="evidence" value="ECO:0007669"/>
    <property type="project" value="UniProtKB-SubCell"/>
</dbReference>
<sequence length="1409" mass="162469">MNEVNGLSDKRKNIEQIDLLGLDDTCNSIEQSLPGSNSASSKIGKVIRIHESSDESQSEYNTYNSPQSKVDKNDVYDRYHFDLERNKSLPIHDYKDEIVANIKQNPVTILEGDIGCGKTTQVPQYIIDDAYSRREYCKIVCTQPRKIAAISLANRICVERNWPQDSLVAYQIGLNSNVSEDTRLLFCTTGVLLQQLVHEKSLKRYTHIILDEVHERDQEMDFLLFLIRRLLTTNSKHVKIVLMSATINATEFSNYFKVLGTPAPIVKAGNHRMFETLEFYFCDLSLINPKNFRPNYNNCHISEKMYKIAFKLIGVCNNIEKKLSELNKTTLSPNKASILIFLPGIYEIFRMNQVINECNDVCRIKLHIIRLHSLIPPNEQLNVFHRSPPGYRKVILSTNIAESSVTVPDVKYVIDFCLTKLLTTNSGTNFTSLQLQWASRVNCRQRAGRAGRVMDGRVYRLVERSFYEKMNEFMIPEMVRCPLENVILKAKILDMGQPCDILRLTMTPPNLKDICNTILTLKELGALYKTVDGSYSIQDGDITYIGRIMANFPLSIHLTRLIVLGYIFGVLDDAIIMAAGLSVRSVFVLESVLQQNNIDAYIQKLVWANGSGSDLFAILRAYKTWTHIREQSGLRDEIMENHWAERFFVNLRSIKEMHLLVRTIYERLDHCNLNPETSAHSPRWTEDERAIVLKIIIAGAFYPNYFTRTNLNDFVREHGIYHILCGNDPCNTVYFTNFDNRLIGQLYTRSFKDLFKSAYICPEDIEVRFQPGSQRVFITFNNEANFGSENIVERLMVPGRVRPEIYKAIRMRMSRMTFNLNVMNQDEGIKYALKHDYGSIENGVWRPNKQSNATNGSFVLPTILEKNLIGFITHIENCSKFFFLPMSEFECLREIDEILNRSKERNLCSFDNIDKIYNGLIVSAPLNGRYCRAKVLHKTYNKENERQFKLFFIDNGYLADIHFTSLRRIPEKYRLMPPRVFECRLAMVQPSTVKSSTWQWSKSAKQLMENYTKKNEVHIEVYSVVYGIANVFIKLENITLNDLLVQKQYASRTEENYLSKTDHDLRLRKQILADYYKTNIKNRKSEDYMPSLPSSAEIGVDHPPPTELCNKVIKLRGPYSPLETRIFSATNAGCLKSTQIEGNSVNSVLIDTDPQDVHERLIVAADVTENASNSIIIARDTTLMPNIHGFAALVTMMFCPTMQIERNRAHTKYINILAGLGYDEHTFKPLYGEHDLILNLDAEFDTNDFQLINHLRYSMDAILYAEPGDQHPNISPGCVGLLQTEIKDVIVKLLKKNRKYIGTNGNASCNIWKRSNDDEVFENVNVFGDRSIFPMHSVLRLKRDKPELIHDLLLHCEELHNLRQLDSVRNITCRLCNQHLNNASELRIHLLSQLHCDREQEIHFKPLRR</sequence>
<dbReference type="InterPro" id="IPR027417">
    <property type="entry name" value="P-loop_NTPase"/>
</dbReference>
<protein>
    <recommendedName>
        <fullName evidence="4">Probable ATP-dependent RNA helicase spindle-E</fullName>
        <ecNumber evidence="3">3.6.4.13</ecNumber>
    </recommendedName>
</protein>
<dbReference type="InterPro" id="IPR014001">
    <property type="entry name" value="Helicase_ATP-bd"/>
</dbReference>
<dbReference type="Gene3D" id="3.40.50.300">
    <property type="entry name" value="P-loop containing nucleotide triphosphate hydrolases"/>
    <property type="match status" value="2"/>
</dbReference>
<evidence type="ECO:0000256" key="9">
    <source>
        <dbReference type="ARBA" id="ARBA00022801"/>
    </source>
</evidence>
<reference evidence="19" key="1">
    <citation type="submission" date="2025-08" db="UniProtKB">
        <authorList>
            <consortium name="RefSeq"/>
        </authorList>
    </citation>
    <scope>IDENTIFICATION</scope>
    <source>
        <tissue evidence="19">Whole body pupa</tissue>
    </source>
</reference>
<feature type="domain" description="Helicase C-terminal" evidence="17">
    <location>
        <begin position="318"/>
        <end position="494"/>
    </location>
</feature>
<dbReference type="SUPFAM" id="SSF52540">
    <property type="entry name" value="P-loop containing nucleoside triphosphate hydrolases"/>
    <property type="match status" value="1"/>
</dbReference>
<dbReference type="GO" id="GO:0031047">
    <property type="term" value="P:regulatory ncRNA-mediated gene silencing"/>
    <property type="evidence" value="ECO:0007669"/>
    <property type="project" value="UniProtKB-KW"/>
</dbReference>
<evidence type="ECO:0000256" key="6">
    <source>
        <dbReference type="ARBA" id="ARBA00022490"/>
    </source>
</evidence>
<comment type="similarity">
    <text evidence="2">Belongs to the DEAD box helicase family. DEAH subfamily.</text>
</comment>
<dbReference type="InterPro" id="IPR035437">
    <property type="entry name" value="SNase_OB-fold_sf"/>
</dbReference>
<dbReference type="GO" id="GO:0005524">
    <property type="term" value="F:ATP binding"/>
    <property type="evidence" value="ECO:0007669"/>
    <property type="project" value="UniProtKB-KW"/>
</dbReference>
<dbReference type="Gene3D" id="2.40.50.90">
    <property type="match status" value="1"/>
</dbReference>
<evidence type="ECO:0000256" key="13">
    <source>
        <dbReference type="ARBA" id="ARBA00023158"/>
    </source>
</evidence>
<dbReference type="PANTHER" id="PTHR18934">
    <property type="entry name" value="ATP-DEPENDENT RNA HELICASE"/>
    <property type="match status" value="1"/>
</dbReference>
<keyword evidence="8" id="KW-0221">Differentiation</keyword>
<dbReference type="GO" id="GO:0007283">
    <property type="term" value="P:spermatogenesis"/>
    <property type="evidence" value="ECO:0007669"/>
    <property type="project" value="UniProtKB-KW"/>
</dbReference>
<keyword evidence="12" id="KW-0744">Spermatogenesis</keyword>
<evidence type="ECO:0000256" key="3">
    <source>
        <dbReference type="ARBA" id="ARBA00012552"/>
    </source>
</evidence>
<keyword evidence="6" id="KW-0963">Cytoplasm</keyword>
<dbReference type="InterPro" id="IPR007502">
    <property type="entry name" value="Helicase-assoc_dom"/>
</dbReference>
<dbReference type="PANTHER" id="PTHR18934:SF113">
    <property type="entry name" value="ATP-DEPENDENT RNA HELICASE TDRD9"/>
    <property type="match status" value="1"/>
</dbReference>
<dbReference type="SMART" id="SM00487">
    <property type="entry name" value="DEXDc"/>
    <property type="match status" value="1"/>
</dbReference>
<evidence type="ECO:0000256" key="1">
    <source>
        <dbReference type="ARBA" id="ARBA00004496"/>
    </source>
</evidence>
<dbReference type="KEGG" id="gfs:119639606"/>
<dbReference type="SMART" id="SM00847">
    <property type="entry name" value="HA2"/>
    <property type="match status" value="1"/>
</dbReference>
<dbReference type="CDD" id="cd18791">
    <property type="entry name" value="SF2_C_RHA"/>
    <property type="match status" value="1"/>
</dbReference>
<proteinExistence type="inferred from homology"/>